<sequence>MTVEQRSTDLMDLTPFIDGVENAVLAELREHDPLHWNDESDGPGFWSVTRYADVMRVVTDPVTFVNGEGTQILSRKVEGGTSTVHNTDPPRHGKLRRLAAPHLRAVRIKEWQEVIDRSVTAVLDDIEVRGEVEFVHSASALLPIQALGQVLGVPLEDCGLLLDWTNRVVSDDPEYMRGPDEKERARTEMFGYFRELSEQRRREPRNDIVSKLVHAELDGEPLPWDDLAAYYFVLVGAGNETTRNLLTGTVLAFDEFPDQWDKLAEDRTLLKPAIEEMLRYITPIRAMRRTATADVDMHGRTIRAGDKVVCWFQAANRDPAVFAEPDAVRIDREDNEHLGFGWGIHACMGSHLARAEANAFLTQVLDRGLRIRPLGEPDRLHTNQFHAFKRLHVRVEKEAGR</sequence>
<evidence type="ECO:0000256" key="8">
    <source>
        <dbReference type="RuleBase" id="RU000461"/>
    </source>
</evidence>
<evidence type="ECO:0000256" key="6">
    <source>
        <dbReference type="ARBA" id="ARBA00023004"/>
    </source>
</evidence>
<name>A0A917VUR5_9NOCA</name>
<dbReference type="FunFam" id="1.10.630.10:FF:000018">
    <property type="entry name" value="Cytochrome P450 monooxygenase"/>
    <property type="match status" value="1"/>
</dbReference>
<dbReference type="AlphaFoldDB" id="A0A917VUR5"/>
<evidence type="ECO:0000313" key="9">
    <source>
        <dbReference type="EMBL" id="GGL15938.1"/>
    </source>
</evidence>
<evidence type="ECO:0000313" key="10">
    <source>
        <dbReference type="Proteomes" id="UP000638263"/>
    </source>
</evidence>
<accession>A0A917VUR5</accession>
<comment type="similarity">
    <text evidence="2 8">Belongs to the cytochrome P450 family.</text>
</comment>
<dbReference type="InterPro" id="IPR002397">
    <property type="entry name" value="Cyt_P450_B"/>
</dbReference>
<dbReference type="GO" id="GO:0006707">
    <property type="term" value="P:cholesterol catabolic process"/>
    <property type="evidence" value="ECO:0007669"/>
    <property type="project" value="TreeGrafter"/>
</dbReference>
<evidence type="ECO:0000256" key="7">
    <source>
        <dbReference type="ARBA" id="ARBA00023033"/>
    </source>
</evidence>
<dbReference type="CDD" id="cd11033">
    <property type="entry name" value="CYP142-like"/>
    <property type="match status" value="1"/>
</dbReference>
<gene>
    <name evidence="9" type="ORF">GCM10011588_33260</name>
</gene>
<dbReference type="GO" id="GO:0008395">
    <property type="term" value="F:steroid hydroxylase activity"/>
    <property type="evidence" value="ECO:0007669"/>
    <property type="project" value="TreeGrafter"/>
</dbReference>
<dbReference type="PANTHER" id="PTHR46696:SF4">
    <property type="entry name" value="BIOTIN BIOSYNTHESIS CYTOCHROME P450"/>
    <property type="match status" value="1"/>
</dbReference>
<dbReference type="GO" id="GO:0020037">
    <property type="term" value="F:heme binding"/>
    <property type="evidence" value="ECO:0007669"/>
    <property type="project" value="InterPro"/>
</dbReference>
<dbReference type="GO" id="GO:0005506">
    <property type="term" value="F:iron ion binding"/>
    <property type="evidence" value="ECO:0007669"/>
    <property type="project" value="InterPro"/>
</dbReference>
<dbReference type="RefSeq" id="WP_062999508.1">
    <property type="nucleotide sequence ID" value="NZ_BMMH01000006.1"/>
</dbReference>
<keyword evidence="10" id="KW-1185">Reference proteome</keyword>
<comment type="caution">
    <text evidence="9">The sequence shown here is derived from an EMBL/GenBank/DDBJ whole genome shotgun (WGS) entry which is preliminary data.</text>
</comment>
<evidence type="ECO:0000256" key="5">
    <source>
        <dbReference type="ARBA" id="ARBA00023002"/>
    </source>
</evidence>
<dbReference type="InterPro" id="IPR001128">
    <property type="entry name" value="Cyt_P450"/>
</dbReference>
<dbReference type="InterPro" id="IPR036396">
    <property type="entry name" value="Cyt_P450_sf"/>
</dbReference>
<dbReference type="EMBL" id="BMMH01000006">
    <property type="protein sequence ID" value="GGL15938.1"/>
    <property type="molecule type" value="Genomic_DNA"/>
</dbReference>
<dbReference type="PANTHER" id="PTHR46696">
    <property type="entry name" value="P450, PUTATIVE (EUROFUNG)-RELATED"/>
    <property type="match status" value="1"/>
</dbReference>
<evidence type="ECO:0000256" key="4">
    <source>
        <dbReference type="ARBA" id="ARBA00022723"/>
    </source>
</evidence>
<protein>
    <submittedName>
        <fullName evidence="9">Cytochrome P450</fullName>
    </submittedName>
</protein>
<dbReference type="Pfam" id="PF00067">
    <property type="entry name" value="p450"/>
    <property type="match status" value="1"/>
</dbReference>
<evidence type="ECO:0000256" key="2">
    <source>
        <dbReference type="ARBA" id="ARBA00010617"/>
    </source>
</evidence>
<keyword evidence="5 8" id="KW-0560">Oxidoreductase</keyword>
<reference evidence="9" key="1">
    <citation type="journal article" date="2014" name="Int. J. Syst. Evol. Microbiol.">
        <title>Complete genome sequence of Corynebacterium casei LMG S-19264T (=DSM 44701T), isolated from a smear-ripened cheese.</title>
        <authorList>
            <consortium name="US DOE Joint Genome Institute (JGI-PGF)"/>
            <person name="Walter F."/>
            <person name="Albersmeier A."/>
            <person name="Kalinowski J."/>
            <person name="Ruckert C."/>
        </authorList>
    </citation>
    <scope>NUCLEOTIDE SEQUENCE</scope>
    <source>
        <strain evidence="9">CGMCC 4.3508</strain>
    </source>
</reference>
<dbReference type="Proteomes" id="UP000638263">
    <property type="component" value="Unassembled WGS sequence"/>
</dbReference>
<dbReference type="PRINTS" id="PR00359">
    <property type="entry name" value="BP450"/>
</dbReference>
<reference evidence="9" key="2">
    <citation type="submission" date="2020-09" db="EMBL/GenBank/DDBJ databases">
        <authorList>
            <person name="Sun Q."/>
            <person name="Zhou Y."/>
        </authorList>
    </citation>
    <scope>NUCLEOTIDE SEQUENCE</scope>
    <source>
        <strain evidence="9">CGMCC 4.3508</strain>
    </source>
</reference>
<dbReference type="PROSITE" id="PS00086">
    <property type="entry name" value="CYTOCHROME_P450"/>
    <property type="match status" value="1"/>
</dbReference>
<dbReference type="SUPFAM" id="SSF48264">
    <property type="entry name" value="Cytochrome P450"/>
    <property type="match status" value="1"/>
</dbReference>
<comment type="cofactor">
    <cofactor evidence="1">
        <name>heme</name>
        <dbReference type="ChEBI" id="CHEBI:30413"/>
    </cofactor>
</comment>
<organism evidence="9 10">
    <name type="scientific">Nocardia jinanensis</name>
    <dbReference type="NCBI Taxonomy" id="382504"/>
    <lineage>
        <taxon>Bacteria</taxon>
        <taxon>Bacillati</taxon>
        <taxon>Actinomycetota</taxon>
        <taxon>Actinomycetes</taxon>
        <taxon>Mycobacteriales</taxon>
        <taxon>Nocardiaceae</taxon>
        <taxon>Nocardia</taxon>
    </lineage>
</organism>
<dbReference type="InterPro" id="IPR017972">
    <property type="entry name" value="Cyt_P450_CS"/>
</dbReference>
<keyword evidence="6 8" id="KW-0408">Iron</keyword>
<evidence type="ECO:0000256" key="1">
    <source>
        <dbReference type="ARBA" id="ARBA00001971"/>
    </source>
</evidence>
<proteinExistence type="inferred from homology"/>
<dbReference type="GO" id="GO:0036199">
    <property type="term" value="F:cholest-4-en-3-one 26-monooxygenase activity"/>
    <property type="evidence" value="ECO:0007669"/>
    <property type="project" value="TreeGrafter"/>
</dbReference>
<keyword evidence="4 8" id="KW-0479">Metal-binding</keyword>
<evidence type="ECO:0000256" key="3">
    <source>
        <dbReference type="ARBA" id="ARBA00022617"/>
    </source>
</evidence>
<dbReference type="Gene3D" id="1.10.630.10">
    <property type="entry name" value="Cytochrome P450"/>
    <property type="match status" value="1"/>
</dbReference>
<keyword evidence="3 8" id="KW-0349">Heme</keyword>
<keyword evidence="7 8" id="KW-0503">Monooxygenase</keyword>